<dbReference type="EMBL" id="FUEG01000013">
    <property type="protein sequence ID" value="SJL11151.1"/>
    <property type="molecule type" value="Genomic_DNA"/>
</dbReference>
<organism evidence="2 3">
    <name type="scientific">Armillaria ostoyae</name>
    <name type="common">Armillaria root rot fungus</name>
    <dbReference type="NCBI Taxonomy" id="47428"/>
    <lineage>
        <taxon>Eukaryota</taxon>
        <taxon>Fungi</taxon>
        <taxon>Dikarya</taxon>
        <taxon>Basidiomycota</taxon>
        <taxon>Agaricomycotina</taxon>
        <taxon>Agaricomycetes</taxon>
        <taxon>Agaricomycetidae</taxon>
        <taxon>Agaricales</taxon>
        <taxon>Marasmiineae</taxon>
        <taxon>Physalacriaceae</taxon>
        <taxon>Armillaria</taxon>
    </lineage>
</organism>
<proteinExistence type="predicted"/>
<dbReference type="Proteomes" id="UP000219338">
    <property type="component" value="Unassembled WGS sequence"/>
</dbReference>
<dbReference type="AlphaFoldDB" id="A0A284RQW6"/>
<evidence type="ECO:0000313" key="2">
    <source>
        <dbReference type="EMBL" id="SJL11151.1"/>
    </source>
</evidence>
<sequence length="249" mass="27596">MAGSGMPFLQARPRPRISKDGRSCRPAIDIIALPRGHEGNSVSATFNVTDHGPRGSRTACRFASRILTAFDDGEEFLYFDDNKPAVRFGIGAIVCQHEGARSFVVNKAVMSLLMRVWAPQYMDDSYTVDTKGTAAIPATSPSDLRNWGNIMFHGGIPIINLINNPVDIISTQVNFHRMSRYFLDITYANMPKRSFQSRYWPAPWCWAAAAGAGRETKTSDNGHDQSTYAIDEELDGQADLIPNACSFRK</sequence>
<accession>A0A284RQW6</accession>
<protein>
    <submittedName>
        <fullName evidence="2">Uncharacterized protein</fullName>
    </submittedName>
</protein>
<evidence type="ECO:0000313" key="3">
    <source>
        <dbReference type="Proteomes" id="UP000219338"/>
    </source>
</evidence>
<keyword evidence="3" id="KW-1185">Reference proteome</keyword>
<name>A0A284RQW6_ARMOS</name>
<evidence type="ECO:0000256" key="1">
    <source>
        <dbReference type="SAM" id="MobiDB-lite"/>
    </source>
</evidence>
<reference evidence="3" key="1">
    <citation type="journal article" date="2017" name="Nat. Ecol. Evol.">
        <title>Genome expansion and lineage-specific genetic innovations in the forest pathogenic fungi Armillaria.</title>
        <authorList>
            <person name="Sipos G."/>
            <person name="Prasanna A.N."/>
            <person name="Walter M.C."/>
            <person name="O'Connor E."/>
            <person name="Balint B."/>
            <person name="Krizsan K."/>
            <person name="Kiss B."/>
            <person name="Hess J."/>
            <person name="Varga T."/>
            <person name="Slot J."/>
            <person name="Riley R."/>
            <person name="Boka B."/>
            <person name="Rigling D."/>
            <person name="Barry K."/>
            <person name="Lee J."/>
            <person name="Mihaltcheva S."/>
            <person name="LaButti K."/>
            <person name="Lipzen A."/>
            <person name="Waldron R."/>
            <person name="Moloney N.M."/>
            <person name="Sperisen C."/>
            <person name="Kredics L."/>
            <person name="Vagvoelgyi C."/>
            <person name="Patrignani A."/>
            <person name="Fitzpatrick D."/>
            <person name="Nagy I."/>
            <person name="Doyle S."/>
            <person name="Anderson J.B."/>
            <person name="Grigoriev I.V."/>
            <person name="Gueldener U."/>
            <person name="Muensterkoetter M."/>
            <person name="Nagy L.G."/>
        </authorList>
    </citation>
    <scope>NUCLEOTIDE SEQUENCE [LARGE SCALE GENOMIC DNA]</scope>
    <source>
        <strain evidence="3">C18/9</strain>
    </source>
</reference>
<gene>
    <name evidence="2" type="ORF">ARMOST_14554</name>
</gene>
<feature type="region of interest" description="Disordered" evidence="1">
    <location>
        <begin position="1"/>
        <end position="21"/>
    </location>
</feature>
<dbReference type="OrthoDB" id="10544373at2759"/>